<dbReference type="EMBL" id="KL142374">
    <property type="protein sequence ID" value="KDR79041.1"/>
    <property type="molecule type" value="Genomic_DNA"/>
</dbReference>
<keyword evidence="3" id="KW-1185">Reference proteome</keyword>
<protein>
    <submittedName>
        <fullName evidence="2">Uncharacterized protein</fullName>
    </submittedName>
</protein>
<evidence type="ECO:0000256" key="1">
    <source>
        <dbReference type="SAM" id="MobiDB-lite"/>
    </source>
</evidence>
<reference evidence="3" key="1">
    <citation type="journal article" date="2014" name="Proc. Natl. Acad. Sci. U.S.A.">
        <title>Extensive sampling of basidiomycete genomes demonstrates inadequacy of the white-rot/brown-rot paradigm for wood decay fungi.</title>
        <authorList>
            <person name="Riley R."/>
            <person name="Salamov A.A."/>
            <person name="Brown D.W."/>
            <person name="Nagy L.G."/>
            <person name="Floudas D."/>
            <person name="Held B.W."/>
            <person name="Levasseur A."/>
            <person name="Lombard V."/>
            <person name="Morin E."/>
            <person name="Otillar R."/>
            <person name="Lindquist E.A."/>
            <person name="Sun H."/>
            <person name="LaButti K.M."/>
            <person name="Schmutz J."/>
            <person name="Jabbour D."/>
            <person name="Luo H."/>
            <person name="Baker S.E."/>
            <person name="Pisabarro A.G."/>
            <person name="Walton J.D."/>
            <person name="Blanchette R.A."/>
            <person name="Henrissat B."/>
            <person name="Martin F."/>
            <person name="Cullen D."/>
            <person name="Hibbett D.S."/>
            <person name="Grigoriev I.V."/>
        </authorList>
    </citation>
    <scope>NUCLEOTIDE SEQUENCE [LARGE SCALE GENOMIC DNA]</scope>
    <source>
        <strain evidence="3">CBS 339.88</strain>
    </source>
</reference>
<evidence type="ECO:0000313" key="3">
    <source>
        <dbReference type="Proteomes" id="UP000027222"/>
    </source>
</evidence>
<accession>A0A067T7E5</accession>
<feature type="region of interest" description="Disordered" evidence="1">
    <location>
        <begin position="107"/>
        <end position="140"/>
    </location>
</feature>
<organism evidence="2 3">
    <name type="scientific">Galerina marginata (strain CBS 339.88)</name>
    <dbReference type="NCBI Taxonomy" id="685588"/>
    <lineage>
        <taxon>Eukaryota</taxon>
        <taxon>Fungi</taxon>
        <taxon>Dikarya</taxon>
        <taxon>Basidiomycota</taxon>
        <taxon>Agaricomycotina</taxon>
        <taxon>Agaricomycetes</taxon>
        <taxon>Agaricomycetidae</taxon>
        <taxon>Agaricales</taxon>
        <taxon>Agaricineae</taxon>
        <taxon>Strophariaceae</taxon>
        <taxon>Galerina</taxon>
    </lineage>
</organism>
<gene>
    <name evidence="2" type="ORF">GALMADRAFT_138001</name>
</gene>
<feature type="region of interest" description="Disordered" evidence="1">
    <location>
        <begin position="58"/>
        <end position="94"/>
    </location>
</feature>
<evidence type="ECO:0000313" key="2">
    <source>
        <dbReference type="EMBL" id="KDR79041.1"/>
    </source>
</evidence>
<dbReference type="Proteomes" id="UP000027222">
    <property type="component" value="Unassembled WGS sequence"/>
</dbReference>
<feature type="compositionally biased region" description="Polar residues" evidence="1">
    <location>
        <begin position="66"/>
        <end position="75"/>
    </location>
</feature>
<dbReference type="OrthoDB" id="3367070at2759"/>
<feature type="compositionally biased region" description="Low complexity" evidence="1">
    <location>
        <begin position="321"/>
        <end position="341"/>
    </location>
</feature>
<proteinExistence type="predicted"/>
<dbReference type="STRING" id="685588.A0A067T7E5"/>
<name>A0A067T7E5_GALM3</name>
<feature type="compositionally biased region" description="Polar residues" evidence="1">
    <location>
        <begin position="376"/>
        <end position="393"/>
    </location>
</feature>
<dbReference type="HOGENOM" id="CLU_024697_0_0_1"/>
<feature type="region of interest" description="Disordered" evidence="1">
    <location>
        <begin position="368"/>
        <end position="393"/>
    </location>
</feature>
<feature type="region of interest" description="Disordered" evidence="1">
    <location>
        <begin position="309"/>
        <end position="345"/>
    </location>
</feature>
<sequence length="464" mass="51138">MALAQRLDELAVANSQGLLNDDEYRLLRQSVFEQYSGNVIVPVESPVVPVARVHGRVQDPSPKATVPTQLRSSSKFGLDQAKPLSSPVRTKSTVTSGMANLLRRATGRRIPNFTNDPTTSKDKDARKTNGPNNPANDTSKRSAMIPRLLHRKPAELPPLRTDTSRNIEHAFQPPKLHTPMIDRHSPLQLSTLSRNGSTSHIAPPTSPLHPEKSITTIQNVFDDENLCTAEDIRDVISTTEDEARRLIDAFNNLEATTFRRLQKQNARRLPTTTPANINVLLEGREWREHRLISSPSSPLFDSKRHILSSTESNSDGLSIRSGSSNKTSLSQSKSISSLPKLTPSASPLSLRFRKSSISLARKGSVSSISSQGTSVLPSSGMLSAGNPSSLSRSTSHLALRKLKDRGMISNETIGVTSPDDGDDDPEISDIRKRRDELINRYTARLEFLRAKLKGAELHEKLLRK</sequence>
<dbReference type="AlphaFoldDB" id="A0A067T7E5"/>